<comment type="caution">
    <text evidence="2">The sequence shown here is derived from an EMBL/GenBank/DDBJ whole genome shotgun (WGS) entry which is preliminary data.</text>
</comment>
<dbReference type="EMBL" id="SFCI01000032">
    <property type="protein sequence ID" value="TFY83391.1"/>
    <property type="molecule type" value="Genomic_DNA"/>
</dbReference>
<reference evidence="2 3" key="1">
    <citation type="submission" date="2019-02" db="EMBL/GenBank/DDBJ databases">
        <title>Genome sequencing of the rare red list fungi Hericium alpestre (H. flagellum).</title>
        <authorList>
            <person name="Buettner E."/>
            <person name="Kellner H."/>
        </authorList>
    </citation>
    <scope>NUCLEOTIDE SEQUENCE [LARGE SCALE GENOMIC DNA]</scope>
    <source>
        <strain evidence="2 3">DSM 108284</strain>
    </source>
</reference>
<organism evidence="2 3">
    <name type="scientific">Hericium alpestre</name>
    <dbReference type="NCBI Taxonomy" id="135208"/>
    <lineage>
        <taxon>Eukaryota</taxon>
        <taxon>Fungi</taxon>
        <taxon>Dikarya</taxon>
        <taxon>Basidiomycota</taxon>
        <taxon>Agaricomycotina</taxon>
        <taxon>Agaricomycetes</taxon>
        <taxon>Russulales</taxon>
        <taxon>Hericiaceae</taxon>
        <taxon>Hericium</taxon>
    </lineage>
</organism>
<evidence type="ECO:0000256" key="1">
    <source>
        <dbReference type="SAM" id="MobiDB-lite"/>
    </source>
</evidence>
<proteinExistence type="predicted"/>
<accession>A0A4Z0AAP0</accession>
<sequence length="314" mass="35461">MQVDLADEDLDFFNGLLDGSPDPITRLLESSESHPACISTPFYHHSNDSIEPDNDSPISSENLGYPPSELLSQQCSSHSTDADAEGETEESSFHTAVNEETPDPWAGTTEQWPTDQWDNWNNDGQWPQTATSWEELLNQFDQFTDQLQPEEPAKAYESERESIAFIQRVVDDSNPSIEDRQRAADWFIQVSSRSPDDNSQIEFSEVLMLAQRVFGNDKNSWKPVDSSGGTSEYLSPFPQCSPYTAALWHQHSRYIVRRSHTGRLPESTNLNPISQPTKLPLPIWNPDSLMLNLVNVNISSTEDFVSVRQLLLLS</sequence>
<name>A0A4Z0AAP0_9AGAM</name>
<feature type="region of interest" description="Disordered" evidence="1">
    <location>
        <begin position="39"/>
        <end position="107"/>
    </location>
</feature>
<dbReference type="Proteomes" id="UP000298061">
    <property type="component" value="Unassembled WGS sequence"/>
</dbReference>
<protein>
    <submittedName>
        <fullName evidence="2">Uncharacterized protein</fullName>
    </submittedName>
</protein>
<evidence type="ECO:0000313" key="3">
    <source>
        <dbReference type="Proteomes" id="UP000298061"/>
    </source>
</evidence>
<feature type="compositionally biased region" description="Polar residues" evidence="1">
    <location>
        <begin position="70"/>
        <end position="79"/>
    </location>
</feature>
<gene>
    <name evidence="2" type="ORF">EWM64_g623</name>
</gene>
<dbReference type="AlphaFoldDB" id="A0A4Z0AAP0"/>
<evidence type="ECO:0000313" key="2">
    <source>
        <dbReference type="EMBL" id="TFY83391.1"/>
    </source>
</evidence>
<keyword evidence="3" id="KW-1185">Reference proteome</keyword>